<dbReference type="RefSeq" id="WP_115999160.1">
    <property type="nucleotide sequence ID" value="NZ_QUOV01000001.1"/>
</dbReference>
<reference evidence="1 2" key="1">
    <citation type="submission" date="2018-08" db="EMBL/GenBank/DDBJ databases">
        <title>Thalassotalea euphylliae genome.</title>
        <authorList>
            <person name="Summers S."/>
            <person name="Rice S.A."/>
            <person name="Freckelton M.L."/>
            <person name="Nedved B.T."/>
            <person name="Hadfield M.G."/>
        </authorList>
    </citation>
    <scope>NUCLEOTIDE SEQUENCE [LARGE SCALE GENOMIC DNA]</scope>
    <source>
        <strain evidence="1 2">H2</strain>
    </source>
</reference>
<dbReference type="OrthoDB" id="6228283at2"/>
<evidence type="ECO:0000313" key="2">
    <source>
        <dbReference type="Proteomes" id="UP000256999"/>
    </source>
</evidence>
<name>A0A3E0UD24_9GAMM</name>
<organism evidence="1 2">
    <name type="scientific">Thalassotalea euphylliae</name>
    <dbReference type="NCBI Taxonomy" id="1655234"/>
    <lineage>
        <taxon>Bacteria</taxon>
        <taxon>Pseudomonadati</taxon>
        <taxon>Pseudomonadota</taxon>
        <taxon>Gammaproteobacteria</taxon>
        <taxon>Alteromonadales</taxon>
        <taxon>Colwelliaceae</taxon>
        <taxon>Thalassotalea</taxon>
    </lineage>
</organism>
<dbReference type="Proteomes" id="UP000256999">
    <property type="component" value="Unassembled WGS sequence"/>
</dbReference>
<gene>
    <name evidence="1" type="ORF">DXX92_03455</name>
</gene>
<sequence length="98" mass="11859">MKCSMQKVSQDDKGTLEEPIKGILEEKESYTKALSIMEQWLQVLLLSYQTSPETQILKYINYYLSRILSHEECQAIKQKHCQYLRMQRYWQWHLQQSL</sequence>
<accession>A0A3E0UD24</accession>
<dbReference type="AlphaFoldDB" id="A0A3E0UD24"/>
<protein>
    <submittedName>
        <fullName evidence="1">Uncharacterized protein</fullName>
    </submittedName>
</protein>
<comment type="caution">
    <text evidence="1">The sequence shown here is derived from an EMBL/GenBank/DDBJ whole genome shotgun (WGS) entry which is preliminary data.</text>
</comment>
<dbReference type="EMBL" id="QUOV01000001">
    <property type="protein sequence ID" value="REL34483.1"/>
    <property type="molecule type" value="Genomic_DNA"/>
</dbReference>
<evidence type="ECO:0000313" key="1">
    <source>
        <dbReference type="EMBL" id="REL34483.1"/>
    </source>
</evidence>
<proteinExistence type="predicted"/>